<evidence type="ECO:0000256" key="3">
    <source>
        <dbReference type="ARBA" id="ARBA00022578"/>
    </source>
</evidence>
<dbReference type="EMBL" id="CP000939">
    <property type="protein sequence ID" value="ACA44650.1"/>
    <property type="molecule type" value="Genomic_DNA"/>
</dbReference>
<evidence type="ECO:0000256" key="4">
    <source>
        <dbReference type="ARBA" id="ARBA00023125"/>
    </source>
</evidence>
<organism evidence="6 7">
    <name type="scientific">Clostridium botulinum (strain Okra / Type B1)</name>
    <dbReference type="NCBI Taxonomy" id="498213"/>
    <lineage>
        <taxon>Bacteria</taxon>
        <taxon>Bacillati</taxon>
        <taxon>Bacillota</taxon>
        <taxon>Clostridia</taxon>
        <taxon>Eubacteriales</taxon>
        <taxon>Clostridiaceae</taxon>
        <taxon>Clostridium</taxon>
    </lineage>
</organism>
<comment type="similarity">
    <text evidence="2">Belongs to the transposase mutator family.</text>
</comment>
<evidence type="ECO:0000313" key="6">
    <source>
        <dbReference type="EMBL" id="ACA44650.1"/>
    </source>
</evidence>
<protein>
    <submittedName>
        <fullName evidence="6">Probable transposase for insertion sequence element</fullName>
    </submittedName>
</protein>
<dbReference type="Proteomes" id="UP000008541">
    <property type="component" value="Chromosome"/>
</dbReference>
<keyword evidence="3" id="KW-0815">Transposition</keyword>
<dbReference type="Pfam" id="PF00872">
    <property type="entry name" value="Transposase_mut"/>
    <property type="match status" value="1"/>
</dbReference>
<dbReference type="InterPro" id="IPR001207">
    <property type="entry name" value="Transposase_mutator"/>
</dbReference>
<dbReference type="GO" id="GO:0003677">
    <property type="term" value="F:DNA binding"/>
    <property type="evidence" value="ECO:0007669"/>
    <property type="project" value="UniProtKB-KW"/>
</dbReference>
<proteinExistence type="inferred from homology"/>
<evidence type="ECO:0000256" key="5">
    <source>
        <dbReference type="ARBA" id="ARBA00023172"/>
    </source>
</evidence>
<keyword evidence="5" id="KW-0233">DNA recombination</keyword>
<dbReference type="AlphaFoldDB" id="B1IK74"/>
<name>B1IK74_CLOBK</name>
<dbReference type="HOGENOM" id="CLU_036805_10_8_9"/>
<dbReference type="KEGG" id="cbb:CLD_3197"/>
<evidence type="ECO:0000256" key="1">
    <source>
        <dbReference type="ARBA" id="ARBA00002190"/>
    </source>
</evidence>
<comment type="function">
    <text evidence="1">Required for the transposition of the insertion element.</text>
</comment>
<dbReference type="GO" id="GO:0006313">
    <property type="term" value="P:DNA transposition"/>
    <property type="evidence" value="ECO:0007669"/>
    <property type="project" value="InterPro"/>
</dbReference>
<evidence type="ECO:0000313" key="7">
    <source>
        <dbReference type="Proteomes" id="UP000008541"/>
    </source>
</evidence>
<keyword evidence="4" id="KW-0238">DNA-binding</keyword>
<accession>B1IK74</accession>
<sequence>MGGATARQNRMFDKIYSIVYTDVMHFKARDDNRIVNKATYICMAYDINGHKDILGIWIA</sequence>
<evidence type="ECO:0000256" key="2">
    <source>
        <dbReference type="ARBA" id="ARBA00010961"/>
    </source>
</evidence>
<reference evidence="6 7" key="1">
    <citation type="journal article" date="2007" name="PLoS ONE">
        <title>Analysis of the neurotoxin complex genes in Clostridium botulinum A1-A4 and B1 strains: BoNT/A3, /Ba4 and /B1 clusters are located within plasmids.</title>
        <authorList>
            <person name="Smith T.J."/>
            <person name="Hill K.K."/>
            <person name="Foley B.T."/>
            <person name="Detter J.C."/>
            <person name="Munk A.C."/>
            <person name="Bruce D.C."/>
            <person name="Doggett N.A."/>
            <person name="Smith L.A."/>
            <person name="Marks J.D."/>
            <person name="Xie G."/>
            <person name="Brettin T.S."/>
        </authorList>
    </citation>
    <scope>NUCLEOTIDE SEQUENCE [LARGE SCALE GENOMIC DNA]</scope>
    <source>
        <strain evidence="7">Okra / Type B1</strain>
    </source>
</reference>
<gene>
    <name evidence="6" type="ordered locus">CLD_3197</name>
</gene>
<dbReference type="GO" id="GO:0004803">
    <property type="term" value="F:transposase activity"/>
    <property type="evidence" value="ECO:0007669"/>
    <property type="project" value="InterPro"/>
</dbReference>